<organism evidence="2 3">
    <name type="scientific">Streptomyces griseus</name>
    <dbReference type="NCBI Taxonomy" id="1911"/>
    <lineage>
        <taxon>Bacteria</taxon>
        <taxon>Bacillati</taxon>
        <taxon>Actinomycetota</taxon>
        <taxon>Actinomycetes</taxon>
        <taxon>Kitasatosporales</taxon>
        <taxon>Streptomycetaceae</taxon>
        <taxon>Streptomyces</taxon>
    </lineage>
</organism>
<feature type="compositionally biased region" description="Low complexity" evidence="1">
    <location>
        <begin position="504"/>
        <end position="514"/>
    </location>
</feature>
<dbReference type="Gene3D" id="1.25.40.10">
    <property type="entry name" value="Tetratricopeptide repeat domain"/>
    <property type="match status" value="2"/>
</dbReference>
<accession>A0A380P6J2</accession>
<feature type="region of interest" description="Disordered" evidence="1">
    <location>
        <begin position="494"/>
        <end position="514"/>
    </location>
</feature>
<evidence type="ECO:0000313" key="3">
    <source>
        <dbReference type="Proteomes" id="UP000254150"/>
    </source>
</evidence>
<evidence type="ECO:0000313" key="2">
    <source>
        <dbReference type="EMBL" id="SUP60528.1"/>
    </source>
</evidence>
<dbReference type="RefSeq" id="WP_115069368.1">
    <property type="nucleotide sequence ID" value="NZ_UHID01000007.1"/>
</dbReference>
<evidence type="ECO:0000256" key="1">
    <source>
        <dbReference type="SAM" id="MobiDB-lite"/>
    </source>
</evidence>
<dbReference type="EMBL" id="UHID01000007">
    <property type="protein sequence ID" value="SUP60528.1"/>
    <property type="molecule type" value="Genomic_DNA"/>
</dbReference>
<dbReference type="InterPro" id="IPR011990">
    <property type="entry name" value="TPR-like_helical_dom_sf"/>
</dbReference>
<dbReference type="SUPFAM" id="SSF48452">
    <property type="entry name" value="TPR-like"/>
    <property type="match status" value="1"/>
</dbReference>
<sequence length="1020" mass="109738">MLETPEAVLDALRENDDRPYGLHRTVTAEELAEAAEAFEDAGLLVTALLELMAAYEFTGEHRKSPVVFARLLKLHESTPDAFSEWAEHQIHWRFKWVTTSLLQVPDMPLTTVHGWIDRMRERYEDAGHGLQPVAAMRYHVARHTGDGVPGAYDLWATRTRTDLSDCEACETRHHALHQADAGDDTGALDTLRPVLDGAVGCSDEPQMSQAHALLPLLRLGRTDEARSHHLTGYRKIRGRTGMQEELGLHLEFCALSRNTARGVEILAENRPLFEATGAPLARLGFLTGTEVLLARLVEEGHARTPVGGPPGRNRTAGELLAEVREEADRLAAAFDTRNGTTAVGDARRLRVARRPLLDEPLPLGLRTVLTGPAAVPAPAAAPAREMPEDFAALVREARRMAAVGHPGDTPLWDRIAEAAAADGYRHDDTLGPEQRLRAELAEQRAHTLHAEDRDRAARTAMEETAELYEAARMPWHALVARARALSWAVVTTGAADDEDGPGDGRAAAGPPDSPELRAALDALLREAERLLEQRTAAHDATGDDPGPLPATGPAPGSATAEKYLTVLHCRVFAAYHALLASAPEIPAPVRERFEASRATLHTEAGRLGVAHQRGAARVFAGDVAARLGEHAVAEPELRAALEEIDGSGRPWRGTRVRALLAQVLLALGKPGEAASLLHRALAEAVRYEDALFPMAPTYLLLGHAGTHTGDLAGAVRHFSEAATRFDRAGEPDDAADARLQLADLLVRTGRQADAVAVLESVVGDESAAGLDRRLLAQARLTLGRGLRELGEHLPAAEEFLRLADTVASWEDAGATLTLVAAEAATALALAGRWEAARAAYARAFAAHAEAPDPPMLLETACEFARLTMAARGAEGTEEALRHLADADTLRTAVPEDDEDFVHWFAAGSVHYRRARVLAEAERFAEALPEAEQAVAAFDSGGADGEARRAEAVRIAALVEGRGLGRTQAAVTRLTEAAARCERARLHEAAQILTAVRDDLAAGDTLRRPVQPTNNVGPTDR</sequence>
<protein>
    <recommendedName>
        <fullName evidence="4">Tetratricopeptide repeat protein</fullName>
    </recommendedName>
</protein>
<feature type="region of interest" description="Disordered" evidence="1">
    <location>
        <begin position="537"/>
        <end position="556"/>
    </location>
</feature>
<gene>
    <name evidence="2" type="ORF">NCTC7807_04599</name>
</gene>
<name>A0A380P6J2_STRGR</name>
<evidence type="ECO:0008006" key="4">
    <source>
        <dbReference type="Google" id="ProtNLM"/>
    </source>
</evidence>
<dbReference type="Proteomes" id="UP000254150">
    <property type="component" value="Unassembled WGS sequence"/>
</dbReference>
<proteinExistence type="predicted"/>
<reference evidence="2 3" key="1">
    <citation type="submission" date="2018-06" db="EMBL/GenBank/DDBJ databases">
        <authorList>
            <consortium name="Pathogen Informatics"/>
            <person name="Doyle S."/>
        </authorList>
    </citation>
    <scope>NUCLEOTIDE SEQUENCE [LARGE SCALE GENOMIC DNA]</scope>
    <source>
        <strain evidence="2 3">NCTC7807</strain>
    </source>
</reference>
<dbReference type="AlphaFoldDB" id="A0A380P6J2"/>